<feature type="domain" description="Cadherin" evidence="3">
    <location>
        <begin position="352"/>
        <end position="447"/>
    </location>
</feature>
<dbReference type="KEGG" id="mico:GDR74_12870"/>
<reference evidence="4 5" key="1">
    <citation type="submission" date="2019-10" db="EMBL/GenBank/DDBJ databases">
        <title>Isolation, Identification of Microvirga thermotolerans HR1, a novel thermophilic bacterium and Comparative Genomics of the genus Microvirga.</title>
        <authorList>
            <person name="Li J."/>
            <person name="Zhang W."/>
            <person name="Lin M."/>
            <person name="Wang J."/>
        </authorList>
    </citation>
    <scope>NUCLEOTIDE SEQUENCE [LARGE SCALE GENOMIC DNA]</scope>
    <source>
        <strain evidence="4 5">HR1</strain>
    </source>
</reference>
<dbReference type="EMBL" id="CP045423">
    <property type="protein sequence ID" value="QFU17041.1"/>
    <property type="molecule type" value="Genomic_DNA"/>
</dbReference>
<dbReference type="SUPFAM" id="SSF56436">
    <property type="entry name" value="C-type lectin-like"/>
    <property type="match status" value="1"/>
</dbReference>
<feature type="region of interest" description="Disordered" evidence="1">
    <location>
        <begin position="282"/>
        <end position="311"/>
    </location>
</feature>
<dbReference type="InterPro" id="IPR001304">
    <property type="entry name" value="C-type_lectin-like"/>
</dbReference>
<dbReference type="Pfam" id="PF00353">
    <property type="entry name" value="HemolysinCabind"/>
    <property type="match status" value="1"/>
</dbReference>
<dbReference type="CDD" id="cd11304">
    <property type="entry name" value="Cadherin_repeat"/>
    <property type="match status" value="1"/>
</dbReference>
<dbReference type="PROSITE" id="PS50041">
    <property type="entry name" value="C_TYPE_LECTIN_2"/>
    <property type="match status" value="1"/>
</dbReference>
<evidence type="ECO:0000313" key="4">
    <source>
        <dbReference type="EMBL" id="QFU17041.1"/>
    </source>
</evidence>
<dbReference type="Gene3D" id="2.60.40.60">
    <property type="entry name" value="Cadherins"/>
    <property type="match status" value="1"/>
</dbReference>
<feature type="region of interest" description="Disordered" evidence="1">
    <location>
        <begin position="1"/>
        <end position="156"/>
    </location>
</feature>
<dbReference type="InterPro" id="IPR001343">
    <property type="entry name" value="Hemolysn_Ca-bd"/>
</dbReference>
<dbReference type="Pfam" id="PF00028">
    <property type="entry name" value="Cadherin"/>
    <property type="match status" value="1"/>
</dbReference>
<dbReference type="PRINTS" id="PR00205">
    <property type="entry name" value="CADHERIN"/>
</dbReference>
<dbReference type="PROSITE" id="PS50268">
    <property type="entry name" value="CADHERIN_2"/>
    <property type="match status" value="1"/>
</dbReference>
<dbReference type="AlphaFoldDB" id="A0A5P9JY37"/>
<dbReference type="Gene3D" id="3.10.100.10">
    <property type="entry name" value="Mannose-Binding Protein A, subunit A"/>
    <property type="match status" value="1"/>
</dbReference>
<dbReference type="SUPFAM" id="SSF49313">
    <property type="entry name" value="Cadherin-like"/>
    <property type="match status" value="1"/>
</dbReference>
<dbReference type="PROSITE" id="PS00330">
    <property type="entry name" value="HEMOLYSIN_CALCIUM"/>
    <property type="match status" value="2"/>
</dbReference>
<evidence type="ECO:0000313" key="5">
    <source>
        <dbReference type="Proteomes" id="UP000325614"/>
    </source>
</evidence>
<feature type="domain" description="C-type lectin" evidence="2">
    <location>
        <begin position="187"/>
        <end position="340"/>
    </location>
</feature>
<dbReference type="PANTHER" id="PTHR22803">
    <property type="entry name" value="MANNOSE, PHOSPHOLIPASE, LECTIN RECEPTOR RELATED"/>
    <property type="match status" value="1"/>
</dbReference>
<evidence type="ECO:0000259" key="2">
    <source>
        <dbReference type="PROSITE" id="PS50041"/>
    </source>
</evidence>
<dbReference type="Proteomes" id="UP000325614">
    <property type="component" value="Chromosome"/>
</dbReference>
<protein>
    <recommendedName>
        <fullName evidence="6">C-type lectin domain-containing protein</fullName>
    </recommendedName>
</protein>
<dbReference type="InterPro" id="IPR015919">
    <property type="entry name" value="Cadherin-like_sf"/>
</dbReference>
<dbReference type="GO" id="GO:0005509">
    <property type="term" value="F:calcium ion binding"/>
    <property type="evidence" value="ECO:0007669"/>
    <property type="project" value="InterPro"/>
</dbReference>
<accession>A0A5P9JY37</accession>
<evidence type="ECO:0008006" key="6">
    <source>
        <dbReference type="Google" id="ProtNLM"/>
    </source>
</evidence>
<dbReference type="GO" id="GO:0007156">
    <property type="term" value="P:homophilic cell adhesion via plasma membrane adhesion molecules"/>
    <property type="evidence" value="ECO:0007669"/>
    <property type="project" value="InterPro"/>
</dbReference>
<evidence type="ECO:0000259" key="3">
    <source>
        <dbReference type="PROSITE" id="PS50268"/>
    </source>
</evidence>
<proteinExistence type="predicted"/>
<feature type="compositionally biased region" description="Basic and acidic residues" evidence="1">
    <location>
        <begin position="67"/>
        <end position="91"/>
    </location>
</feature>
<dbReference type="InterPro" id="IPR050111">
    <property type="entry name" value="C-type_lectin/snaclec_domain"/>
</dbReference>
<organism evidence="4 5">
    <name type="scientific">Microvirga thermotolerans</name>
    <dbReference type="NCBI Taxonomy" id="2651334"/>
    <lineage>
        <taxon>Bacteria</taxon>
        <taxon>Pseudomonadati</taxon>
        <taxon>Pseudomonadota</taxon>
        <taxon>Alphaproteobacteria</taxon>
        <taxon>Hyphomicrobiales</taxon>
        <taxon>Methylobacteriaceae</taxon>
        <taxon>Microvirga</taxon>
    </lineage>
</organism>
<dbReference type="GO" id="GO:0016020">
    <property type="term" value="C:membrane"/>
    <property type="evidence" value="ECO:0007669"/>
    <property type="project" value="InterPro"/>
</dbReference>
<dbReference type="InterPro" id="IPR011049">
    <property type="entry name" value="Serralysin-like_metalloprot_C"/>
</dbReference>
<dbReference type="Gene3D" id="2.150.10.10">
    <property type="entry name" value="Serralysin-like metalloprotease, C-terminal"/>
    <property type="match status" value="1"/>
</dbReference>
<keyword evidence="5" id="KW-1185">Reference proteome</keyword>
<feature type="compositionally biased region" description="Basic residues" evidence="1">
    <location>
        <begin position="53"/>
        <end position="66"/>
    </location>
</feature>
<evidence type="ECO:0000256" key="1">
    <source>
        <dbReference type="SAM" id="MobiDB-lite"/>
    </source>
</evidence>
<dbReference type="InterPro" id="IPR016187">
    <property type="entry name" value="CTDL_fold"/>
</dbReference>
<dbReference type="PRINTS" id="PR00313">
    <property type="entry name" value="CABNDNGRPT"/>
</dbReference>
<dbReference type="SMART" id="SM00112">
    <property type="entry name" value="CA"/>
    <property type="match status" value="1"/>
</dbReference>
<dbReference type="SMART" id="SM00034">
    <property type="entry name" value="CLECT"/>
    <property type="match status" value="1"/>
</dbReference>
<gene>
    <name evidence="4" type="ORF">GDR74_12870</name>
</gene>
<dbReference type="InterPro" id="IPR018511">
    <property type="entry name" value="Hemolysin-typ_Ca-bd_CS"/>
</dbReference>
<sequence>MRRRRGALRRGGAGHHELRPRLPAHGPGRGRAAHQDDQPDLHRGSRPGPLGRHSLRQARRARHRGGARRDLQGRGRLLADGEPRQDHERRPVRLRLRRGLDAQGPRHRPGRGAQERRPAPRHRPGGPVLRGRSAHGRQPLGYVEPHRPAGALSRPAATRATLQEALRKVITLENCQFLEIFLAHLHFNGHVYEIRTDTALTWYGAKDVAWDLGGHLAKIESAAENAAILNFAMREKATWTQHRTAADGGGAEYVWIGATDMEAEGQWKWADGTSVGPYANWGSGARGAEPDDFTDPEVSPNGQDGGALALSSWPQPGGGIGVAGQWNDLALANILFFLVEYDANGPNANPGDLSISRTSVAENAAVGSVVATLSAQDGDGDALTYTLTDPTGAFAIEGNSLVLRKALDYETARQHSVTVRVEDGYGGYASDTFVIAVTDVFEPAPLPVEPAPLPAQPVPLTRAGTAGADILTGGVLNDVLSGLAGNDTLRGLAGNDRLSGGLGRDVLAGGAGRDVFVFDTKPGKTNLDRIVDFSVKDDTIHLARKVFKGIAKKGVLAKTAFHAGAKAHDADDRAVYDKKTGALFYDADGTGSAAAVQIATLQKNLKMTEKDFYLV</sequence>
<feature type="compositionally biased region" description="Basic and acidic residues" evidence="1">
    <location>
        <begin position="33"/>
        <end position="43"/>
    </location>
</feature>
<dbReference type="Pfam" id="PF00059">
    <property type="entry name" value="Lectin_C"/>
    <property type="match status" value="1"/>
</dbReference>
<dbReference type="InterPro" id="IPR016186">
    <property type="entry name" value="C-type_lectin-like/link_sf"/>
</dbReference>
<dbReference type="SUPFAM" id="SSF51120">
    <property type="entry name" value="beta-Roll"/>
    <property type="match status" value="1"/>
</dbReference>
<name>A0A5P9JY37_9HYPH</name>
<dbReference type="InterPro" id="IPR002126">
    <property type="entry name" value="Cadherin-like_dom"/>
</dbReference>